<organism evidence="2 3">
    <name type="scientific">Pelobates cultripes</name>
    <name type="common">Western spadefoot toad</name>
    <dbReference type="NCBI Taxonomy" id="61616"/>
    <lineage>
        <taxon>Eukaryota</taxon>
        <taxon>Metazoa</taxon>
        <taxon>Chordata</taxon>
        <taxon>Craniata</taxon>
        <taxon>Vertebrata</taxon>
        <taxon>Euteleostomi</taxon>
        <taxon>Amphibia</taxon>
        <taxon>Batrachia</taxon>
        <taxon>Anura</taxon>
        <taxon>Pelobatoidea</taxon>
        <taxon>Pelobatidae</taxon>
        <taxon>Pelobates</taxon>
    </lineage>
</organism>
<dbReference type="Proteomes" id="UP001295444">
    <property type="component" value="Chromosome 03"/>
</dbReference>
<protein>
    <submittedName>
        <fullName evidence="2">Uncharacterized protein</fullName>
    </submittedName>
</protein>
<evidence type="ECO:0000256" key="1">
    <source>
        <dbReference type="SAM" id="MobiDB-lite"/>
    </source>
</evidence>
<gene>
    <name evidence="2" type="ORF">PECUL_23A044663</name>
</gene>
<accession>A0AAD1W0E0</accession>
<reference evidence="2" key="1">
    <citation type="submission" date="2022-03" db="EMBL/GenBank/DDBJ databases">
        <authorList>
            <person name="Alioto T."/>
            <person name="Alioto T."/>
            <person name="Gomez Garrido J."/>
        </authorList>
    </citation>
    <scope>NUCLEOTIDE SEQUENCE</scope>
</reference>
<proteinExistence type="predicted"/>
<sequence>MAISPVKSPYPYTAHARTQSTAHAQCGVGKFHRTDPNGYQISLPEYCARADSHPWIKTDIICHGMLFAMKPQPSSHSPEKDEKLHPSERDSPTSATKSVGHRIQ</sequence>
<feature type="region of interest" description="Disordered" evidence="1">
    <location>
        <begin position="69"/>
        <end position="104"/>
    </location>
</feature>
<feature type="compositionally biased region" description="Basic and acidic residues" evidence="1">
    <location>
        <begin position="77"/>
        <end position="91"/>
    </location>
</feature>
<keyword evidence="3" id="KW-1185">Reference proteome</keyword>
<evidence type="ECO:0000313" key="3">
    <source>
        <dbReference type="Proteomes" id="UP001295444"/>
    </source>
</evidence>
<name>A0AAD1W0E0_PELCU</name>
<dbReference type="AlphaFoldDB" id="A0AAD1W0E0"/>
<dbReference type="EMBL" id="OW240914">
    <property type="protein sequence ID" value="CAH2276664.1"/>
    <property type="molecule type" value="Genomic_DNA"/>
</dbReference>
<evidence type="ECO:0000313" key="2">
    <source>
        <dbReference type="EMBL" id="CAH2276664.1"/>
    </source>
</evidence>